<dbReference type="AlphaFoldDB" id="A0A0D8FSD3"/>
<reference evidence="3 4" key="1">
    <citation type="submission" date="2015-01" db="EMBL/GenBank/DDBJ databases">
        <title>Draft genome of the acidophilic iron oxidizer Ferrimicrobium acidiphilum strain T23.</title>
        <authorList>
            <person name="Poehlein A."/>
            <person name="Eisen S."/>
            <person name="Schloemann M."/>
            <person name="Johnson B.D."/>
            <person name="Daniel R."/>
            <person name="Muehling M."/>
        </authorList>
    </citation>
    <scope>NUCLEOTIDE SEQUENCE [LARGE SCALE GENOMIC DNA]</scope>
    <source>
        <strain evidence="3 4">T23</strain>
    </source>
</reference>
<evidence type="ECO:0000313" key="4">
    <source>
        <dbReference type="Proteomes" id="UP000032336"/>
    </source>
</evidence>
<evidence type="ECO:0000313" key="3">
    <source>
        <dbReference type="EMBL" id="KJE76180.1"/>
    </source>
</evidence>
<protein>
    <submittedName>
        <fullName evidence="3">Uncharacterized protein</fullName>
    </submittedName>
</protein>
<keyword evidence="1" id="KW-0175">Coiled coil</keyword>
<feature type="region of interest" description="Disordered" evidence="2">
    <location>
        <begin position="414"/>
        <end position="445"/>
    </location>
</feature>
<gene>
    <name evidence="3" type="ORF">FEAC_20420</name>
</gene>
<dbReference type="STRING" id="1121877.FEAC_20420"/>
<evidence type="ECO:0000256" key="2">
    <source>
        <dbReference type="SAM" id="MobiDB-lite"/>
    </source>
</evidence>
<accession>A0A0D8FSD3</accession>
<feature type="compositionally biased region" description="Polar residues" evidence="2">
    <location>
        <begin position="134"/>
        <end position="143"/>
    </location>
</feature>
<name>A0A0D8FSD3_9ACTN</name>
<feature type="coiled-coil region" evidence="1">
    <location>
        <begin position="179"/>
        <end position="212"/>
    </location>
</feature>
<feature type="compositionally biased region" description="Basic and acidic residues" evidence="2">
    <location>
        <begin position="435"/>
        <end position="445"/>
    </location>
</feature>
<dbReference type="EMBL" id="JXUW01000020">
    <property type="protein sequence ID" value="KJE76180.1"/>
    <property type="molecule type" value="Genomic_DNA"/>
</dbReference>
<proteinExistence type="predicted"/>
<feature type="region of interest" description="Disordered" evidence="2">
    <location>
        <begin position="134"/>
        <end position="175"/>
    </location>
</feature>
<keyword evidence="4" id="KW-1185">Reference proteome</keyword>
<organism evidence="3 4">
    <name type="scientific">Ferrimicrobium acidiphilum DSM 19497</name>
    <dbReference type="NCBI Taxonomy" id="1121877"/>
    <lineage>
        <taxon>Bacteria</taxon>
        <taxon>Bacillati</taxon>
        <taxon>Actinomycetota</taxon>
        <taxon>Acidimicrobiia</taxon>
        <taxon>Acidimicrobiales</taxon>
        <taxon>Acidimicrobiaceae</taxon>
        <taxon>Ferrimicrobium</taxon>
    </lineage>
</organism>
<sequence>MPIKPTPIQLIRARFIEITEWRSRGVTWAEICNQLQSAGLKISTRTLTAVYQREFKRRNSPPYIAAAQWALTNNVKVTNLREQGASWLAILDSVPPQPANDGAIPTLNMLITEYELVASRRIISMGDPLPQRVSYTDQSTSVNAAPVPQPSLTMPEVTPAPQPATTQSQEAKGPFTGQLKDYNAEIKALAAKEKAEEEKMRQKRERQASRKSVFCVEDDPGVSVAELRAQYDEWIAIYRERAKLYREIPEDDEGRSDEKSQRERLRAEANDMTNGYYKLINARPSHRLTTRSKLCVLATAALACGAYVLAETDAPDAIRLCGFDRPDSIAGLTEIPDPVIIRPNLTQDEISRREAAYHNDMQAGIEAPTLNATSHKRLLAEALILRGAYEFRHNGWIRYDEIVVLSGDDIPSPALYGQPPSRTELTLAPPLSASDPKKDDYPSDHQCDLAREQLKGDWL</sequence>
<evidence type="ECO:0000256" key="1">
    <source>
        <dbReference type="SAM" id="Coils"/>
    </source>
</evidence>
<comment type="caution">
    <text evidence="3">The sequence shown here is derived from an EMBL/GenBank/DDBJ whole genome shotgun (WGS) entry which is preliminary data.</text>
</comment>
<dbReference type="GeneID" id="78373140"/>
<dbReference type="RefSeq" id="WP_035391272.1">
    <property type="nucleotide sequence ID" value="NZ_JQKF01000041.1"/>
</dbReference>
<dbReference type="Proteomes" id="UP000032336">
    <property type="component" value="Unassembled WGS sequence"/>
</dbReference>